<keyword evidence="3" id="KW-1185">Reference proteome</keyword>
<dbReference type="Pfam" id="PF05050">
    <property type="entry name" value="Methyltransf_21"/>
    <property type="match status" value="1"/>
</dbReference>
<reference evidence="2 3" key="1">
    <citation type="submission" date="2020-07" db="EMBL/GenBank/DDBJ databases">
        <title>Draft genome sequence of violacein-producing bacteria and related species.</title>
        <authorList>
            <person name="Wilson H.S."/>
            <person name="De Leon M.E."/>
        </authorList>
    </citation>
    <scope>NUCLEOTIDE SEQUENCE [LARGE SCALE GENOMIC DNA]</scope>
    <source>
        <strain evidence="2 3">HSC-21Su07</strain>
    </source>
</reference>
<sequence length="235" mass="26779">MEKLIFDLGMHDGSDTEYYLRKGYRVVAIDANPELCRQGRVKFAEYLANERLVILNLAISDVPGPQTFYIPRHFENLASLYLDWANRETDSIDEVEVDSASLADITARFGLPFYLKIDIEGADYLALKQLSQLSSLPPYVSVEDCRFGFDYLEILDQLGYRGFKIQDQSMVPQLQDADLGGCFHAGSSGPLGEDIPGAWLSYPEVLQQYSTEVRRRDGERIASRDRWFDLHARFS</sequence>
<dbReference type="EMBL" id="JACERN010000001">
    <property type="protein sequence ID" value="MBA4706820.1"/>
    <property type="molecule type" value="Genomic_DNA"/>
</dbReference>
<evidence type="ECO:0000259" key="1">
    <source>
        <dbReference type="Pfam" id="PF05050"/>
    </source>
</evidence>
<dbReference type="AlphaFoldDB" id="A0A838XUL6"/>
<name>A0A838XUL6_9NEIS</name>
<evidence type="ECO:0000313" key="3">
    <source>
        <dbReference type="Proteomes" id="UP000545606"/>
    </source>
</evidence>
<evidence type="ECO:0000313" key="2">
    <source>
        <dbReference type="EMBL" id="MBA4706820.1"/>
    </source>
</evidence>
<keyword evidence="2" id="KW-0808">Transferase</keyword>
<dbReference type="InterPro" id="IPR006342">
    <property type="entry name" value="FkbM_mtfrase"/>
</dbReference>
<protein>
    <submittedName>
        <fullName evidence="2">FkbM family methyltransferase</fullName>
    </submittedName>
</protein>
<comment type="caution">
    <text evidence="2">The sequence shown here is derived from an EMBL/GenBank/DDBJ whole genome shotgun (WGS) entry which is preliminary data.</text>
</comment>
<dbReference type="Proteomes" id="UP000545606">
    <property type="component" value="Unassembled WGS sequence"/>
</dbReference>
<dbReference type="SUPFAM" id="SSF53335">
    <property type="entry name" value="S-adenosyl-L-methionine-dependent methyltransferases"/>
    <property type="match status" value="1"/>
</dbReference>
<gene>
    <name evidence="2" type="ORF">H2Z84_00270</name>
</gene>
<dbReference type="Gene3D" id="3.40.50.150">
    <property type="entry name" value="Vaccinia Virus protein VP39"/>
    <property type="match status" value="1"/>
</dbReference>
<dbReference type="NCBIfam" id="TIGR01444">
    <property type="entry name" value="fkbM_fam"/>
    <property type="match status" value="1"/>
</dbReference>
<dbReference type="InterPro" id="IPR029063">
    <property type="entry name" value="SAM-dependent_MTases_sf"/>
</dbReference>
<accession>A0A838XUL6</accession>
<organism evidence="2 3">
    <name type="scientific">Aquitalea aquatica</name>
    <dbReference type="NCBI Taxonomy" id="3044273"/>
    <lineage>
        <taxon>Bacteria</taxon>
        <taxon>Pseudomonadati</taxon>
        <taxon>Pseudomonadota</taxon>
        <taxon>Betaproteobacteria</taxon>
        <taxon>Neisseriales</taxon>
        <taxon>Chromobacteriaceae</taxon>
        <taxon>Aquitalea</taxon>
    </lineage>
</organism>
<dbReference type="GO" id="GO:0032259">
    <property type="term" value="P:methylation"/>
    <property type="evidence" value="ECO:0007669"/>
    <property type="project" value="UniProtKB-KW"/>
</dbReference>
<keyword evidence="2" id="KW-0489">Methyltransferase</keyword>
<proteinExistence type="predicted"/>
<dbReference type="RefSeq" id="WP_181834194.1">
    <property type="nucleotide sequence ID" value="NZ_JACERN010000001.1"/>
</dbReference>
<dbReference type="GO" id="GO:0008168">
    <property type="term" value="F:methyltransferase activity"/>
    <property type="evidence" value="ECO:0007669"/>
    <property type="project" value="UniProtKB-KW"/>
</dbReference>
<feature type="domain" description="Methyltransferase FkbM" evidence="1">
    <location>
        <begin position="7"/>
        <end position="164"/>
    </location>
</feature>